<feature type="region of interest" description="Disordered" evidence="1">
    <location>
        <begin position="1"/>
        <end position="57"/>
    </location>
</feature>
<dbReference type="EMBL" id="PFEQ01000001">
    <property type="protein sequence ID" value="PJE74518.1"/>
    <property type="molecule type" value="Genomic_DNA"/>
</dbReference>
<feature type="compositionally biased region" description="Polar residues" evidence="1">
    <location>
        <begin position="83"/>
        <end position="92"/>
    </location>
</feature>
<feature type="transmembrane region" description="Helical" evidence="2">
    <location>
        <begin position="162"/>
        <end position="183"/>
    </location>
</feature>
<protein>
    <submittedName>
        <fullName evidence="3">Uncharacterized protein</fullName>
    </submittedName>
</protein>
<feature type="region of interest" description="Disordered" evidence="1">
    <location>
        <begin position="78"/>
        <end position="110"/>
    </location>
</feature>
<comment type="caution">
    <text evidence="3">The sequence shown here is derived from an EMBL/GenBank/DDBJ whole genome shotgun (WGS) entry which is preliminary data.</text>
</comment>
<proteinExistence type="predicted"/>
<sequence>MESEKNKPSEKIDKVTLANLKNEGVEIEDSSRHVDENEFSPDVSTTSPENQEVKIPDEETKKILADIAIPAIPEKKEPLPKTETVSPVNTSIIPPPTQSKETIKPPSVNDPSIHQLRTFRMDAEEAVRDQHVSKAGIAIAEQKKKDSNPIEYVNEHSSNIPLIISIFIFVLILLLGSFGYFYVKTQSSVKPPITTNGIHSIISPDKILILPAVTNSDSLTRISETAKDISGTVGSITFIALSDFGTTTKQIPITSVLRNTFVPERLVRSLTSEYMFGIHIFDGTAPFIILKTSFFQNAYPGMLEWEKDMRNGLLPIIQIGRPDVTSINTNNDIFTDKVISNKDVRELDDTNGVPIILYTFVDKNTILITTNEKSLKELLNKLLAVRVIQ</sequence>
<gene>
    <name evidence="3" type="ORF">COV01_00595</name>
</gene>
<accession>A0A2M8LD43</accession>
<dbReference type="AlphaFoldDB" id="A0A2M8LD43"/>
<keyword evidence="2" id="KW-1133">Transmembrane helix</keyword>
<evidence type="ECO:0000313" key="3">
    <source>
        <dbReference type="EMBL" id="PJE74518.1"/>
    </source>
</evidence>
<dbReference type="Proteomes" id="UP000228700">
    <property type="component" value="Unassembled WGS sequence"/>
</dbReference>
<keyword evidence="2" id="KW-0812">Transmembrane</keyword>
<evidence type="ECO:0000256" key="1">
    <source>
        <dbReference type="SAM" id="MobiDB-lite"/>
    </source>
</evidence>
<reference evidence="4" key="1">
    <citation type="submission" date="2017-09" db="EMBL/GenBank/DDBJ databases">
        <title>Depth-based differentiation of microbial function through sediment-hosted aquifers and enrichment of novel symbionts in the deep terrestrial subsurface.</title>
        <authorList>
            <person name="Probst A.J."/>
            <person name="Ladd B."/>
            <person name="Jarett J.K."/>
            <person name="Geller-Mcgrath D.E."/>
            <person name="Sieber C.M.K."/>
            <person name="Emerson J.B."/>
            <person name="Anantharaman K."/>
            <person name="Thomas B.C."/>
            <person name="Malmstrom R."/>
            <person name="Stieglmeier M."/>
            <person name="Klingl A."/>
            <person name="Woyke T."/>
            <person name="Ryan C.M."/>
            <person name="Banfield J.F."/>
        </authorList>
    </citation>
    <scope>NUCLEOTIDE SEQUENCE [LARGE SCALE GENOMIC DNA]</scope>
</reference>
<evidence type="ECO:0000313" key="4">
    <source>
        <dbReference type="Proteomes" id="UP000228700"/>
    </source>
</evidence>
<name>A0A2M8LD43_9BACT</name>
<organism evidence="3 4">
    <name type="scientific">Candidatus Taylorbacteria bacterium CG10_big_fil_rev_8_21_14_0_10_41_48</name>
    <dbReference type="NCBI Taxonomy" id="1975024"/>
    <lineage>
        <taxon>Bacteria</taxon>
        <taxon>Candidatus Tayloriibacteriota</taxon>
    </lineage>
</organism>
<feature type="compositionally biased region" description="Basic and acidic residues" evidence="1">
    <location>
        <begin position="1"/>
        <end position="14"/>
    </location>
</feature>
<evidence type="ECO:0000256" key="2">
    <source>
        <dbReference type="SAM" id="Phobius"/>
    </source>
</evidence>
<keyword evidence="2" id="KW-0472">Membrane</keyword>